<evidence type="ECO:0008006" key="4">
    <source>
        <dbReference type="Google" id="ProtNLM"/>
    </source>
</evidence>
<proteinExistence type="predicted"/>
<reference evidence="2 3" key="1">
    <citation type="submission" date="2021-06" db="EMBL/GenBank/DDBJ databases">
        <authorList>
            <person name="Criscuolo A."/>
        </authorList>
    </citation>
    <scope>NUCLEOTIDE SEQUENCE [LARGE SCALE GENOMIC DNA]</scope>
    <source>
        <strain evidence="3">CIP 111802</strain>
    </source>
</reference>
<evidence type="ECO:0000313" key="2">
    <source>
        <dbReference type="EMBL" id="CAG7651219.1"/>
    </source>
</evidence>
<sequence>MEIARLFDQVINIAEEWFIIASDGSSRENIVRTLEAKYRIHSQKKAFSCLCCTQPVSLVLREESPHFRHEGDRCPSANNYDKYISRIRSSENILTHRVGRAILRTYLEGQLKPHGIIVEEGYIYRAALKIVPDFILTFPNGSTWSVDYVTGSREDESYNNYILKRTMTYQAAGFKPIYFIDSSWIADVPDRSIVSLYLAEAQMKIQSTVDKQWSAFVQDFYETFGSSFVFRELFGVQRESFGVQAFTPEEKEVFSLAYVDPGEGQAWIERFIPTTRKFGYHIHRATITLEKATSLSETKDEFQWWGLKETEEMRACLERLTHQYETEQAAIAEREAELREALKRKQEEEAERKARRNRHLGIDGTLLFTPEDNSYTGTFESFNLPASNIDSLIERINMGMSAAEAWHIHSIVSTKKSSISYSTLERLRAKARTVMGPIRNPNPIPFDLRKALIDLAML</sequence>
<name>A0ABN7TQD2_9BACL</name>
<evidence type="ECO:0000256" key="1">
    <source>
        <dbReference type="SAM" id="Coils"/>
    </source>
</evidence>
<comment type="caution">
    <text evidence="2">The sequence shown here is derived from an EMBL/GenBank/DDBJ whole genome shotgun (WGS) entry which is preliminary data.</text>
</comment>
<dbReference type="RefSeq" id="WP_218101171.1">
    <property type="nucleotide sequence ID" value="NZ_CAJVCE010000016.1"/>
</dbReference>
<feature type="coiled-coil region" evidence="1">
    <location>
        <begin position="307"/>
        <end position="358"/>
    </location>
</feature>
<dbReference type="EMBL" id="CAJVCE010000016">
    <property type="protein sequence ID" value="CAG7651219.1"/>
    <property type="molecule type" value="Genomic_DNA"/>
</dbReference>
<evidence type="ECO:0000313" key="3">
    <source>
        <dbReference type="Proteomes" id="UP000730618"/>
    </source>
</evidence>
<protein>
    <recommendedName>
        <fullName evidence="4">Competence protein CoiA</fullName>
    </recommendedName>
</protein>
<organism evidence="2 3">
    <name type="scientific">Paenibacillus allorhizosphaerae</name>
    <dbReference type="NCBI Taxonomy" id="2849866"/>
    <lineage>
        <taxon>Bacteria</taxon>
        <taxon>Bacillati</taxon>
        <taxon>Bacillota</taxon>
        <taxon>Bacilli</taxon>
        <taxon>Bacillales</taxon>
        <taxon>Paenibacillaceae</taxon>
        <taxon>Paenibacillus</taxon>
    </lineage>
</organism>
<gene>
    <name evidence="2" type="ORF">PAECIP111802_04908</name>
</gene>
<keyword evidence="3" id="KW-1185">Reference proteome</keyword>
<dbReference type="Proteomes" id="UP000730618">
    <property type="component" value="Unassembled WGS sequence"/>
</dbReference>
<keyword evidence="1" id="KW-0175">Coiled coil</keyword>
<accession>A0ABN7TQD2</accession>